<dbReference type="InterPro" id="IPR010313">
    <property type="entry name" value="Glycine_N-acyltransferase"/>
</dbReference>
<dbReference type="InterPro" id="IPR013653">
    <property type="entry name" value="GCN5-like_dom"/>
</dbReference>
<dbReference type="AlphaFoldDB" id="A0A914W236"/>
<keyword evidence="1" id="KW-0808">Transferase</keyword>
<feature type="domain" description="GCN5-related N-acetyltransferase Rv2170-like" evidence="2">
    <location>
        <begin position="124"/>
        <end position="175"/>
    </location>
</feature>
<evidence type="ECO:0000313" key="3">
    <source>
        <dbReference type="Proteomes" id="UP000887566"/>
    </source>
</evidence>
<evidence type="ECO:0000313" key="4">
    <source>
        <dbReference type="WBParaSite" id="PSAMB.scaffold2880size20762.g19458.t1"/>
    </source>
</evidence>
<dbReference type="Proteomes" id="UP000887566">
    <property type="component" value="Unplaced"/>
</dbReference>
<dbReference type="Pfam" id="PF08445">
    <property type="entry name" value="FR47"/>
    <property type="match status" value="1"/>
</dbReference>
<accession>A0A914W236</accession>
<sequence length="203" mass="23514">MGKSVPELFWKRELLFECNRAVDTDDIADYISQYGQLEILPRGAAPAPSFFVPQEKWNNLLQLDIRPPEGYYFDTLTEADIPAVSETWRFRRGDDNIQMKFKFGYLPTVCLRCQSDHSLAAFEMLDVSGFMTHLFTFPQHRKKGLAKIVELKLAQKLIANNVTPFKSVVYDNEPGLAISHKSQWFQPMEKRKWHNFYPNSSSA</sequence>
<keyword evidence="3" id="KW-1185">Reference proteome</keyword>
<dbReference type="EC" id="2.3.1.-" evidence="1"/>
<name>A0A914W236_9BILA</name>
<reference evidence="4" key="1">
    <citation type="submission" date="2022-11" db="UniProtKB">
        <authorList>
            <consortium name="WormBaseParasite"/>
        </authorList>
    </citation>
    <scope>IDENTIFICATION</scope>
</reference>
<proteinExistence type="inferred from homology"/>
<dbReference type="PANTHER" id="PTHR15298">
    <property type="entry name" value="L-COA N-ACYLTRANSFERASE-RELATED"/>
    <property type="match status" value="1"/>
</dbReference>
<comment type="similarity">
    <text evidence="1">Belongs to the glycine N-acyltransferase family.</text>
</comment>
<evidence type="ECO:0000256" key="1">
    <source>
        <dbReference type="RuleBase" id="RU368002"/>
    </source>
</evidence>
<keyword evidence="1" id="KW-0012">Acyltransferase</keyword>
<dbReference type="SUPFAM" id="SSF55729">
    <property type="entry name" value="Acyl-CoA N-acyltransferases (Nat)"/>
    <property type="match status" value="1"/>
</dbReference>
<evidence type="ECO:0000259" key="2">
    <source>
        <dbReference type="Pfam" id="PF08445"/>
    </source>
</evidence>
<dbReference type="Gene3D" id="3.40.630.30">
    <property type="match status" value="1"/>
</dbReference>
<organism evidence="3 4">
    <name type="scientific">Plectus sambesii</name>
    <dbReference type="NCBI Taxonomy" id="2011161"/>
    <lineage>
        <taxon>Eukaryota</taxon>
        <taxon>Metazoa</taxon>
        <taxon>Ecdysozoa</taxon>
        <taxon>Nematoda</taxon>
        <taxon>Chromadorea</taxon>
        <taxon>Plectida</taxon>
        <taxon>Plectina</taxon>
        <taxon>Plectoidea</taxon>
        <taxon>Plectidae</taxon>
        <taxon>Plectus</taxon>
    </lineage>
</organism>
<dbReference type="PANTHER" id="PTHR15298:SF1">
    <property type="entry name" value="GLYCINE N-ACYLTRANSFERASE-LIKE PROTEIN"/>
    <property type="match status" value="1"/>
</dbReference>
<dbReference type="InterPro" id="IPR016181">
    <property type="entry name" value="Acyl_CoA_acyltransferase"/>
</dbReference>
<protein>
    <recommendedName>
        <fullName evidence="1">Glycine N-acyltransferase-like protein</fullName>
        <ecNumber evidence="1">2.3.1.-</ecNumber>
    </recommendedName>
</protein>
<dbReference type="WBParaSite" id="PSAMB.scaffold2880size20762.g19458.t1">
    <property type="protein sequence ID" value="PSAMB.scaffold2880size20762.g19458.t1"/>
    <property type="gene ID" value="PSAMB.scaffold2880size20762.g19458"/>
</dbReference>
<dbReference type="GO" id="GO:0047961">
    <property type="term" value="F:glycine N-acyltransferase activity"/>
    <property type="evidence" value="ECO:0007669"/>
    <property type="project" value="InterPro"/>
</dbReference>
<dbReference type="GO" id="GO:0005739">
    <property type="term" value="C:mitochondrion"/>
    <property type="evidence" value="ECO:0007669"/>
    <property type="project" value="InterPro"/>
</dbReference>